<dbReference type="EMBL" id="PEYO01000018">
    <property type="protein sequence ID" value="PIU03353.1"/>
    <property type="molecule type" value="Genomic_DNA"/>
</dbReference>
<sequence length="202" mass="23665">MGVGIWKQYRITIRRKEMTDLEELKEKVAGLWPDWKVMSGGPEGMVVLAANENGRLGMLISDVNILPRKIQLRLETQYSGGVREWTIDWKGTKGVYQSEFPYERPPKEKGYCYGLGFLRQGQYTLLRRGGRRSFCLYNSSAPDEYRQWTGLLIRDWLDEMFDVRDFLYWVSMFSGVRYSEKELRARLLKEVLVRIDLDSANA</sequence>
<dbReference type="Proteomes" id="UP000228996">
    <property type="component" value="Unassembled WGS sequence"/>
</dbReference>
<proteinExistence type="predicted"/>
<evidence type="ECO:0000313" key="2">
    <source>
        <dbReference type="Proteomes" id="UP000228996"/>
    </source>
</evidence>
<dbReference type="AlphaFoldDB" id="A0A2M6XCF6"/>
<protein>
    <submittedName>
        <fullName evidence="1">Uncharacterized protein</fullName>
    </submittedName>
</protein>
<organism evidence="1 2">
    <name type="scientific">Candidatus Shapirobacteria bacterium CG08_land_8_20_14_0_20_39_18</name>
    <dbReference type="NCBI Taxonomy" id="1974883"/>
    <lineage>
        <taxon>Bacteria</taxon>
        <taxon>Candidatus Shapironibacteriota</taxon>
    </lineage>
</organism>
<reference evidence="2" key="1">
    <citation type="submission" date="2017-09" db="EMBL/GenBank/DDBJ databases">
        <title>Depth-based differentiation of microbial function through sediment-hosted aquifers and enrichment of novel symbionts in the deep terrestrial subsurface.</title>
        <authorList>
            <person name="Probst A.J."/>
            <person name="Ladd B."/>
            <person name="Jarett J.K."/>
            <person name="Geller-Mcgrath D.E."/>
            <person name="Sieber C.M.K."/>
            <person name="Emerson J.B."/>
            <person name="Anantharaman K."/>
            <person name="Thomas B.C."/>
            <person name="Malmstrom R."/>
            <person name="Stieglmeier M."/>
            <person name="Klingl A."/>
            <person name="Woyke T."/>
            <person name="Ryan C.M."/>
            <person name="Banfield J.F."/>
        </authorList>
    </citation>
    <scope>NUCLEOTIDE SEQUENCE [LARGE SCALE GENOMIC DNA]</scope>
</reference>
<name>A0A2M6XCF6_9BACT</name>
<comment type="caution">
    <text evidence="1">The sequence shown here is derived from an EMBL/GenBank/DDBJ whole genome shotgun (WGS) entry which is preliminary data.</text>
</comment>
<gene>
    <name evidence="1" type="ORF">COT44_03990</name>
</gene>
<accession>A0A2M6XCF6</accession>
<evidence type="ECO:0000313" key="1">
    <source>
        <dbReference type="EMBL" id="PIU03353.1"/>
    </source>
</evidence>